<dbReference type="Gene3D" id="2.30.30.40">
    <property type="entry name" value="SH3 Domains"/>
    <property type="match status" value="1"/>
</dbReference>
<dbReference type="AlphaFoldDB" id="A0A6C0AW62"/>
<dbReference type="EMBL" id="MN738765">
    <property type="protein sequence ID" value="QHS83806.1"/>
    <property type="molecule type" value="Genomic_DNA"/>
</dbReference>
<dbReference type="GO" id="GO:0004842">
    <property type="term" value="F:ubiquitin-protein transferase activity"/>
    <property type="evidence" value="ECO:0007669"/>
    <property type="project" value="InterPro"/>
</dbReference>
<accession>A0A6C0AW62</accession>
<name>A0A6C0AW62_9ZZZZ</name>
<organism evidence="1">
    <name type="scientific">viral metagenome</name>
    <dbReference type="NCBI Taxonomy" id="1070528"/>
    <lineage>
        <taxon>unclassified sequences</taxon>
        <taxon>metagenomes</taxon>
        <taxon>organismal metagenomes</taxon>
    </lineage>
</organism>
<dbReference type="SUPFAM" id="SSF159034">
    <property type="entry name" value="Mib/herc2 domain-like"/>
    <property type="match status" value="1"/>
</dbReference>
<reference evidence="1" key="1">
    <citation type="journal article" date="2020" name="Nature">
        <title>Giant virus diversity and host interactions through global metagenomics.</title>
        <authorList>
            <person name="Schulz F."/>
            <person name="Roux S."/>
            <person name="Paez-Espino D."/>
            <person name="Jungbluth S."/>
            <person name="Walsh D.A."/>
            <person name="Denef V.J."/>
            <person name="McMahon K.D."/>
            <person name="Konstantinidis K.T."/>
            <person name="Eloe-Fadrosh E.A."/>
            <person name="Kyrpides N.C."/>
            <person name="Woyke T."/>
        </authorList>
    </citation>
    <scope>NUCLEOTIDE SEQUENCE</scope>
    <source>
        <strain evidence="1">GVMAG-S-ERX555961-36</strain>
    </source>
</reference>
<proteinExistence type="predicted"/>
<dbReference type="GO" id="GO:0046872">
    <property type="term" value="F:metal ion binding"/>
    <property type="evidence" value="ECO:0007669"/>
    <property type="project" value="InterPro"/>
</dbReference>
<evidence type="ECO:0000313" key="1">
    <source>
        <dbReference type="EMBL" id="QHS83806.1"/>
    </source>
</evidence>
<dbReference type="InterPro" id="IPR037252">
    <property type="entry name" value="Mib_Herc2_sf"/>
</dbReference>
<evidence type="ECO:0008006" key="2">
    <source>
        <dbReference type="Google" id="ProtNLM"/>
    </source>
</evidence>
<protein>
    <recommendedName>
        <fullName evidence="2">MIB/HERC2 domain-containing protein</fullName>
    </recommendedName>
</protein>
<sequence length="131" mass="14990">MTVFMYIVYYTIMDSYLVNHAKIRNENISVDLVSLENVHIGLRVKRGLHWRASWKDDIDRNDTNIPKNRLGGTIIGYTNNVLVGENSNSIYHTDKITTQSGPGWAVVRWDNNNESVYPIGSENLYTLGIED</sequence>